<gene>
    <name evidence="2" type="ORF">FSP39_000467</name>
</gene>
<accession>A0AA88XGZ5</accession>
<organism evidence="2 3">
    <name type="scientific">Pinctada imbricata</name>
    <name type="common">Atlantic pearl-oyster</name>
    <name type="synonym">Pinctada martensii</name>
    <dbReference type="NCBI Taxonomy" id="66713"/>
    <lineage>
        <taxon>Eukaryota</taxon>
        <taxon>Metazoa</taxon>
        <taxon>Spiralia</taxon>
        <taxon>Lophotrochozoa</taxon>
        <taxon>Mollusca</taxon>
        <taxon>Bivalvia</taxon>
        <taxon>Autobranchia</taxon>
        <taxon>Pteriomorphia</taxon>
        <taxon>Pterioida</taxon>
        <taxon>Pterioidea</taxon>
        <taxon>Pteriidae</taxon>
        <taxon>Pinctada</taxon>
    </lineage>
</organism>
<evidence type="ECO:0000313" key="3">
    <source>
        <dbReference type="Proteomes" id="UP001186944"/>
    </source>
</evidence>
<feature type="region of interest" description="Disordered" evidence="1">
    <location>
        <begin position="86"/>
        <end position="117"/>
    </location>
</feature>
<feature type="compositionally biased region" description="Polar residues" evidence="1">
    <location>
        <begin position="95"/>
        <end position="104"/>
    </location>
</feature>
<reference evidence="2" key="1">
    <citation type="submission" date="2019-08" db="EMBL/GenBank/DDBJ databases">
        <title>The improved chromosome-level genome for the pearl oyster Pinctada fucata martensii using PacBio sequencing and Hi-C.</title>
        <authorList>
            <person name="Zheng Z."/>
        </authorList>
    </citation>
    <scope>NUCLEOTIDE SEQUENCE</scope>
    <source>
        <strain evidence="2">ZZ-2019</strain>
        <tissue evidence="2">Adductor muscle</tissue>
    </source>
</reference>
<comment type="caution">
    <text evidence="2">The sequence shown here is derived from an EMBL/GenBank/DDBJ whole genome shotgun (WGS) entry which is preliminary data.</text>
</comment>
<keyword evidence="3" id="KW-1185">Reference proteome</keyword>
<evidence type="ECO:0000256" key="1">
    <source>
        <dbReference type="SAM" id="MobiDB-lite"/>
    </source>
</evidence>
<feature type="non-terminal residue" evidence="2">
    <location>
        <position position="1"/>
    </location>
</feature>
<evidence type="ECO:0000313" key="2">
    <source>
        <dbReference type="EMBL" id="KAK3082611.1"/>
    </source>
</evidence>
<sequence length="333" mass="38729">QSLPIPEFSFYVKNCLRNKESGKVWSKAVEEAANFYLTLYPNELDNHKAYRIIGQKMYNSYPDIKREGDLPWSTFTRALSQKMRAERLARKRKSLGTTEATTTEKQQRPKKQKKSSFDDLTIKHFLSDEDYETHVSEIQKEFDKTQPSESHLKLLLKESFSNRRTWIKKMASGKVKPILEKYSCFEYGKYASGHKIPFLLNFLEKETKYDKGKGEKSSSFLSVHDDIDEKDIDKFTKSGEEEAPKLILFFKGEDTLEMSVIATDTCRIFCQADTVPDAVMMLLASYYVFDLDYPRKYTQCLGFLQQVVIGDAYTGIKSTKFKHFMKKFKSDSE</sequence>
<dbReference type="EMBL" id="VSWD01000014">
    <property type="protein sequence ID" value="KAK3082611.1"/>
    <property type="molecule type" value="Genomic_DNA"/>
</dbReference>
<name>A0AA88XGZ5_PINIB</name>
<proteinExistence type="predicted"/>
<dbReference type="Proteomes" id="UP001186944">
    <property type="component" value="Unassembled WGS sequence"/>
</dbReference>
<dbReference type="AlphaFoldDB" id="A0AA88XGZ5"/>
<protein>
    <submittedName>
        <fullName evidence="2">Uncharacterized protein</fullName>
    </submittedName>
</protein>